<comment type="similarity">
    <text evidence="1">Belongs to the LysR transcriptional regulatory family.</text>
</comment>
<dbReference type="GO" id="GO:0003700">
    <property type="term" value="F:DNA-binding transcription factor activity"/>
    <property type="evidence" value="ECO:0007669"/>
    <property type="project" value="InterPro"/>
</dbReference>
<protein>
    <submittedName>
        <fullName evidence="6">LysR family transcriptional regulator</fullName>
    </submittedName>
</protein>
<evidence type="ECO:0000256" key="3">
    <source>
        <dbReference type="ARBA" id="ARBA00023125"/>
    </source>
</evidence>
<dbReference type="SUPFAM" id="SSF53850">
    <property type="entry name" value="Periplasmic binding protein-like II"/>
    <property type="match status" value="1"/>
</dbReference>
<dbReference type="Proteomes" id="UP000679749">
    <property type="component" value="Unassembled WGS sequence"/>
</dbReference>
<dbReference type="Gene3D" id="3.40.190.290">
    <property type="match status" value="1"/>
</dbReference>
<organism evidence="6 7">
    <name type="scientific">Neobacillus rhizophilus</name>
    <dbReference type="NCBI Taxonomy" id="2833579"/>
    <lineage>
        <taxon>Bacteria</taxon>
        <taxon>Bacillati</taxon>
        <taxon>Bacillota</taxon>
        <taxon>Bacilli</taxon>
        <taxon>Bacillales</taxon>
        <taxon>Bacillaceae</taxon>
        <taxon>Neobacillus</taxon>
    </lineage>
</organism>
<dbReference type="InterPro" id="IPR000847">
    <property type="entry name" value="LysR_HTH_N"/>
</dbReference>
<dbReference type="InterPro" id="IPR005119">
    <property type="entry name" value="LysR_subst-bd"/>
</dbReference>
<evidence type="ECO:0000259" key="5">
    <source>
        <dbReference type="PROSITE" id="PS50931"/>
    </source>
</evidence>
<keyword evidence="7" id="KW-1185">Reference proteome</keyword>
<dbReference type="PANTHER" id="PTHR30126">
    <property type="entry name" value="HTH-TYPE TRANSCRIPTIONAL REGULATOR"/>
    <property type="match status" value="1"/>
</dbReference>
<dbReference type="Pfam" id="PF00126">
    <property type="entry name" value="HTH_1"/>
    <property type="match status" value="1"/>
</dbReference>
<evidence type="ECO:0000256" key="4">
    <source>
        <dbReference type="ARBA" id="ARBA00023163"/>
    </source>
</evidence>
<keyword evidence="3" id="KW-0238">DNA-binding</keyword>
<evidence type="ECO:0000256" key="2">
    <source>
        <dbReference type="ARBA" id="ARBA00023015"/>
    </source>
</evidence>
<dbReference type="RefSeq" id="WP_213119503.1">
    <property type="nucleotide sequence ID" value="NZ_JAGYPF010000004.1"/>
</dbReference>
<evidence type="ECO:0000313" key="7">
    <source>
        <dbReference type="Proteomes" id="UP000679749"/>
    </source>
</evidence>
<dbReference type="InterPro" id="IPR036390">
    <property type="entry name" value="WH_DNA-bd_sf"/>
</dbReference>
<dbReference type="AlphaFoldDB" id="A0A942YWI3"/>
<dbReference type="EMBL" id="JAGYPF010000004">
    <property type="protein sequence ID" value="MBS4215007.1"/>
    <property type="molecule type" value="Genomic_DNA"/>
</dbReference>
<evidence type="ECO:0000313" key="6">
    <source>
        <dbReference type="EMBL" id="MBS4215007.1"/>
    </source>
</evidence>
<name>A0A942YWI3_9BACI</name>
<evidence type="ECO:0000256" key="1">
    <source>
        <dbReference type="ARBA" id="ARBA00009437"/>
    </source>
</evidence>
<keyword evidence="2" id="KW-0805">Transcription regulation</keyword>
<keyword evidence="4" id="KW-0804">Transcription</keyword>
<dbReference type="PRINTS" id="PR00039">
    <property type="entry name" value="HTHLYSR"/>
</dbReference>
<dbReference type="Gene3D" id="1.10.10.10">
    <property type="entry name" value="Winged helix-like DNA-binding domain superfamily/Winged helix DNA-binding domain"/>
    <property type="match status" value="1"/>
</dbReference>
<dbReference type="GO" id="GO:0000976">
    <property type="term" value="F:transcription cis-regulatory region binding"/>
    <property type="evidence" value="ECO:0007669"/>
    <property type="project" value="TreeGrafter"/>
</dbReference>
<sequence>MDEKDWNMLVTLYEERNITKAAQKLFISQPALTYRIKQLETEFKTNLIARGKRGVEFTVKGEYLVQYSKDMLNQLRKAKEHVSSLDKEVKGTLRLGASGLFARYQLPVLLKNFLHLYPDVEITLKTGWSSNILQMLQKEEAHVGIVRGPYNWNENKVLIQKEKIFIVSSKKIDVKDLPFHPRVNYMTDQSLRDVIENWWQETFTVPPNVSMEVDRIETCKELVLNGLGYAILPEICIKEDDPLYKEPIVLNNNSFLQRETWIFYRDVTLELSQVKAFIDFLIESRQPKGELS</sequence>
<gene>
    <name evidence="6" type="ORF">KHA99_21405</name>
</gene>
<reference evidence="6" key="1">
    <citation type="submission" date="2021-05" db="EMBL/GenBank/DDBJ databases">
        <title>Novel Bacillus species.</title>
        <authorList>
            <person name="Liu G."/>
        </authorList>
    </citation>
    <scope>NUCLEOTIDE SEQUENCE</scope>
    <source>
        <strain evidence="6">FJAT-49825</strain>
    </source>
</reference>
<proteinExistence type="inferred from homology"/>
<dbReference type="Pfam" id="PF03466">
    <property type="entry name" value="LysR_substrate"/>
    <property type="match status" value="1"/>
</dbReference>
<dbReference type="InterPro" id="IPR036388">
    <property type="entry name" value="WH-like_DNA-bd_sf"/>
</dbReference>
<dbReference type="PROSITE" id="PS50931">
    <property type="entry name" value="HTH_LYSR"/>
    <property type="match status" value="1"/>
</dbReference>
<feature type="domain" description="HTH lysR-type" evidence="5">
    <location>
        <begin position="1"/>
        <end position="58"/>
    </location>
</feature>
<dbReference type="PANTHER" id="PTHR30126:SF78">
    <property type="entry name" value="HTH LYSR-TYPE DOMAIN-CONTAINING PROTEIN"/>
    <property type="match status" value="1"/>
</dbReference>
<dbReference type="SUPFAM" id="SSF46785">
    <property type="entry name" value="Winged helix' DNA-binding domain"/>
    <property type="match status" value="1"/>
</dbReference>
<dbReference type="CDD" id="cd05466">
    <property type="entry name" value="PBP2_LTTR_substrate"/>
    <property type="match status" value="1"/>
</dbReference>
<comment type="caution">
    <text evidence="6">The sequence shown here is derived from an EMBL/GenBank/DDBJ whole genome shotgun (WGS) entry which is preliminary data.</text>
</comment>
<accession>A0A942YWI3</accession>